<dbReference type="EMBL" id="AM114193">
    <property type="protein sequence ID" value="CAJ36847.1"/>
    <property type="molecule type" value="Genomic_DNA"/>
</dbReference>
<name>Q0W446_METAR</name>
<protein>
    <submittedName>
        <fullName evidence="1">Uncharacterized protein</fullName>
    </submittedName>
</protein>
<evidence type="ECO:0000313" key="2">
    <source>
        <dbReference type="Proteomes" id="UP000000663"/>
    </source>
</evidence>
<accession>Q0W446</accession>
<evidence type="ECO:0000313" key="1">
    <source>
        <dbReference type="EMBL" id="CAJ36847.1"/>
    </source>
</evidence>
<dbReference type="KEGG" id="rci:RCIA132"/>
<sequence length="96" mass="11464">MHHRYSMEKRSAVVLIWRLQAAKHAKEPGTPRVPISFLACLAPWRYMKMYNLALLASWRSWRYFRHMQGQLLIFHSLYLNTPFIMRRVLGGISTRC</sequence>
<dbReference type="Proteomes" id="UP000000663">
    <property type="component" value="Chromosome"/>
</dbReference>
<proteinExistence type="predicted"/>
<reference evidence="1 2" key="1">
    <citation type="journal article" date="2006" name="Science">
        <title>Genome of rice cluster I archaea -- the key methane producers in the rice rhizosphere.</title>
        <authorList>
            <person name="Erkel C."/>
            <person name="Kube M."/>
            <person name="Reinhardt R."/>
            <person name="Liesack W."/>
        </authorList>
    </citation>
    <scope>NUCLEOTIDE SEQUENCE [LARGE SCALE GENOMIC DNA]</scope>
    <source>
        <strain evidence="2">DSM 22066 / NBRC 105507 / MRE50</strain>
    </source>
</reference>
<dbReference type="AlphaFoldDB" id="Q0W446"/>
<keyword evidence="2" id="KW-1185">Reference proteome</keyword>
<organism evidence="1 2">
    <name type="scientific">Methanocella arvoryzae (strain DSM 22066 / NBRC 105507 / MRE50)</name>
    <dbReference type="NCBI Taxonomy" id="351160"/>
    <lineage>
        <taxon>Archaea</taxon>
        <taxon>Methanobacteriati</taxon>
        <taxon>Methanobacteriota</taxon>
        <taxon>Stenosarchaea group</taxon>
        <taxon>Methanomicrobia</taxon>
        <taxon>Methanocellales</taxon>
        <taxon>Methanocellaceae</taxon>
        <taxon>Methanocella</taxon>
    </lineage>
</organism>
<gene>
    <name evidence="1" type="ORF">RCIA132</name>
</gene>